<reference evidence="2 3" key="1">
    <citation type="submission" date="2019-05" db="EMBL/GenBank/DDBJ databases">
        <title>Another draft genome of Portunus trituberculatus and its Hox gene families provides insights of decapod evolution.</title>
        <authorList>
            <person name="Jeong J.-H."/>
            <person name="Song I."/>
            <person name="Kim S."/>
            <person name="Choi T."/>
            <person name="Kim D."/>
            <person name="Ryu S."/>
            <person name="Kim W."/>
        </authorList>
    </citation>
    <scope>NUCLEOTIDE SEQUENCE [LARGE SCALE GENOMIC DNA]</scope>
    <source>
        <tissue evidence="2">Muscle</tissue>
    </source>
</reference>
<feature type="compositionally biased region" description="Acidic residues" evidence="1">
    <location>
        <begin position="57"/>
        <end position="84"/>
    </location>
</feature>
<proteinExistence type="predicted"/>
<accession>A0A5B7IIX9</accession>
<evidence type="ECO:0000256" key="1">
    <source>
        <dbReference type="SAM" id="MobiDB-lite"/>
    </source>
</evidence>
<sequence>MTWCCRMLQHCAARKMLLQQCDTPCWLVCDITTCNVACNCSAVTTLHSATQGASEPDYSDSDYEEETEKSEDSSCEDLENDSEDPPVFSEQRKTEIMVMENRLQTSY</sequence>
<dbReference type="Proteomes" id="UP000324222">
    <property type="component" value="Unassembled WGS sequence"/>
</dbReference>
<gene>
    <name evidence="2" type="ORF">E2C01_076104</name>
</gene>
<keyword evidence="3" id="KW-1185">Reference proteome</keyword>
<dbReference type="AlphaFoldDB" id="A0A5B7IIX9"/>
<evidence type="ECO:0000313" key="2">
    <source>
        <dbReference type="EMBL" id="MPC81487.1"/>
    </source>
</evidence>
<organism evidence="2 3">
    <name type="scientific">Portunus trituberculatus</name>
    <name type="common">Swimming crab</name>
    <name type="synonym">Neptunus trituberculatus</name>
    <dbReference type="NCBI Taxonomy" id="210409"/>
    <lineage>
        <taxon>Eukaryota</taxon>
        <taxon>Metazoa</taxon>
        <taxon>Ecdysozoa</taxon>
        <taxon>Arthropoda</taxon>
        <taxon>Crustacea</taxon>
        <taxon>Multicrustacea</taxon>
        <taxon>Malacostraca</taxon>
        <taxon>Eumalacostraca</taxon>
        <taxon>Eucarida</taxon>
        <taxon>Decapoda</taxon>
        <taxon>Pleocyemata</taxon>
        <taxon>Brachyura</taxon>
        <taxon>Eubrachyura</taxon>
        <taxon>Portunoidea</taxon>
        <taxon>Portunidae</taxon>
        <taxon>Portuninae</taxon>
        <taxon>Portunus</taxon>
    </lineage>
</organism>
<dbReference type="EMBL" id="VSRR010057103">
    <property type="protein sequence ID" value="MPC81487.1"/>
    <property type="molecule type" value="Genomic_DNA"/>
</dbReference>
<evidence type="ECO:0000313" key="3">
    <source>
        <dbReference type="Proteomes" id="UP000324222"/>
    </source>
</evidence>
<comment type="caution">
    <text evidence="2">The sequence shown here is derived from an EMBL/GenBank/DDBJ whole genome shotgun (WGS) entry which is preliminary data.</text>
</comment>
<name>A0A5B7IIX9_PORTR</name>
<feature type="region of interest" description="Disordered" evidence="1">
    <location>
        <begin position="48"/>
        <end position="95"/>
    </location>
</feature>
<protein>
    <submittedName>
        <fullName evidence="2">Uncharacterized protein</fullName>
    </submittedName>
</protein>